<dbReference type="CDD" id="cd01276">
    <property type="entry name" value="PKCI_related"/>
    <property type="match status" value="1"/>
</dbReference>
<dbReference type="InterPro" id="IPR001310">
    <property type="entry name" value="Histidine_triad_HIT"/>
</dbReference>
<reference evidence="6" key="2">
    <citation type="submission" date="2019-07" db="EMBL/GenBank/DDBJ databases">
        <authorList>
            <person name="Seetharam A."/>
            <person name="Woodhouse M."/>
            <person name="Cannon E."/>
        </authorList>
    </citation>
    <scope>NUCLEOTIDE SEQUENCE [LARGE SCALE GENOMIC DNA]</scope>
    <source>
        <strain evidence="6">cv. B73</strain>
    </source>
</reference>
<dbReference type="SUPFAM" id="SSF54197">
    <property type="entry name" value="HIT-like"/>
    <property type="match status" value="1"/>
</dbReference>
<keyword evidence="8" id="KW-1267">Proteomics identification</keyword>
<feature type="domain" description="HIT" evidence="5">
    <location>
        <begin position="50"/>
        <end position="159"/>
    </location>
</feature>
<proteinExistence type="evidence at protein level"/>
<dbReference type="InterPro" id="IPR036265">
    <property type="entry name" value="HIT-like_sf"/>
</dbReference>
<keyword evidence="7" id="KW-1185">Reference proteome</keyword>
<sequence length="181" mass="19727">MRRNSPPTASGNRLAVIASHLSLPPLGSPAAISGEKEAALATDLNSTPTIFDKIIRKEIPSEVVYEDEKVLACRDISPQAPTHIIIIAKVKYGLSRLSKAEEGHVELLGNLLYAAKVVAEQEGLADGFRIVMDDGPRGSQSVYHRHLHVHLLGGRQMNWPPGWTGREDAAEAEPRSAPMRR</sequence>
<feature type="region of interest" description="Disordered" evidence="4">
    <location>
        <begin position="162"/>
        <end position="181"/>
    </location>
</feature>
<dbReference type="Pfam" id="PF01230">
    <property type="entry name" value="HIT"/>
    <property type="match status" value="1"/>
</dbReference>
<evidence type="ECO:0000256" key="3">
    <source>
        <dbReference type="PROSITE-ProRule" id="PRU00464"/>
    </source>
</evidence>
<dbReference type="Gene3D" id="3.30.428.10">
    <property type="entry name" value="HIT-like"/>
    <property type="match status" value="1"/>
</dbReference>
<evidence type="ECO:0000256" key="4">
    <source>
        <dbReference type="SAM" id="MobiDB-lite"/>
    </source>
</evidence>
<dbReference type="GO" id="GO:0047627">
    <property type="term" value="F:adenylylsulfatase activity"/>
    <property type="evidence" value="ECO:0000318"/>
    <property type="project" value="GO_Central"/>
</dbReference>
<dbReference type="GO" id="GO:0009150">
    <property type="term" value="P:purine ribonucleotide metabolic process"/>
    <property type="evidence" value="ECO:0000318"/>
    <property type="project" value="GO_Central"/>
</dbReference>
<protein>
    <recommendedName>
        <fullName evidence="5">HIT domain-containing protein</fullName>
    </recommendedName>
</protein>
<dbReference type="AlphaFoldDB" id="A0A804NBW3"/>
<dbReference type="GO" id="GO:0005737">
    <property type="term" value="C:cytoplasm"/>
    <property type="evidence" value="ECO:0000318"/>
    <property type="project" value="GO_Central"/>
</dbReference>
<dbReference type="PROSITE" id="PS51084">
    <property type="entry name" value="HIT_2"/>
    <property type="match status" value="1"/>
</dbReference>
<evidence type="ECO:0000313" key="6">
    <source>
        <dbReference type="EnsemblPlants" id="Zm00001eb150020_P001"/>
    </source>
</evidence>
<evidence type="ECO:0000256" key="1">
    <source>
        <dbReference type="PIRSR" id="PIRSR601310-1"/>
    </source>
</evidence>
<feature type="active site" description="Tele-AMP-histidine intermediate" evidence="1">
    <location>
        <position position="146"/>
    </location>
</feature>
<feature type="compositionally biased region" description="Basic and acidic residues" evidence="4">
    <location>
        <begin position="165"/>
        <end position="174"/>
    </location>
</feature>
<name>A0A804NBW3_MAIZE</name>
<evidence type="ECO:0007829" key="8">
    <source>
        <dbReference type="PeptideAtlas" id="A0A804NBW3"/>
    </source>
</evidence>
<accession>A0A804NBW3</accession>
<evidence type="ECO:0000259" key="5">
    <source>
        <dbReference type="PROSITE" id="PS51084"/>
    </source>
</evidence>
<evidence type="ECO:0000313" key="7">
    <source>
        <dbReference type="Proteomes" id="UP000007305"/>
    </source>
</evidence>
<dbReference type="EnsemblPlants" id="Zm00001eb150020_T001">
    <property type="protein sequence ID" value="Zm00001eb150020_P001"/>
    <property type="gene ID" value="Zm00001eb150020"/>
</dbReference>
<dbReference type="Gramene" id="Zm00001eb150020_T001">
    <property type="protein sequence ID" value="Zm00001eb150020_P001"/>
    <property type="gene ID" value="Zm00001eb150020"/>
</dbReference>
<dbReference type="GO" id="GO:0006790">
    <property type="term" value="P:sulfur compound metabolic process"/>
    <property type="evidence" value="ECO:0000318"/>
    <property type="project" value="GO_Central"/>
</dbReference>
<reference evidence="7" key="1">
    <citation type="submission" date="2015-12" db="EMBL/GenBank/DDBJ databases">
        <title>Update maize B73 reference genome by single molecule sequencing technologies.</title>
        <authorList>
            <consortium name="Maize Genome Sequencing Project"/>
            <person name="Ware D."/>
        </authorList>
    </citation>
    <scope>NUCLEOTIDE SEQUENCE [LARGE SCALE GENOMIC DNA]</scope>
    <source>
        <strain evidence="7">cv. B73</strain>
    </source>
</reference>
<organism evidence="6 7">
    <name type="scientific">Zea mays</name>
    <name type="common">Maize</name>
    <dbReference type="NCBI Taxonomy" id="4577"/>
    <lineage>
        <taxon>Eukaryota</taxon>
        <taxon>Viridiplantae</taxon>
        <taxon>Streptophyta</taxon>
        <taxon>Embryophyta</taxon>
        <taxon>Tracheophyta</taxon>
        <taxon>Spermatophyta</taxon>
        <taxon>Magnoliopsida</taxon>
        <taxon>Liliopsida</taxon>
        <taxon>Poales</taxon>
        <taxon>Poaceae</taxon>
        <taxon>PACMAD clade</taxon>
        <taxon>Panicoideae</taxon>
        <taxon>Andropogonodae</taxon>
        <taxon>Andropogoneae</taxon>
        <taxon>Tripsacinae</taxon>
        <taxon>Zea</taxon>
    </lineage>
</organism>
<dbReference type="Proteomes" id="UP000007305">
    <property type="component" value="Chromosome 3"/>
</dbReference>
<dbReference type="InParanoid" id="A0A804NBW3"/>
<feature type="short sequence motif" description="Histidine triad motif" evidence="2 3">
    <location>
        <begin position="144"/>
        <end position="148"/>
    </location>
</feature>
<dbReference type="PANTHER" id="PTHR23089">
    <property type="entry name" value="HISTIDINE TRIAD HIT PROTEIN"/>
    <property type="match status" value="1"/>
</dbReference>
<evidence type="ECO:0000256" key="2">
    <source>
        <dbReference type="PIRSR" id="PIRSR601310-3"/>
    </source>
</evidence>
<dbReference type="InterPro" id="IPR011146">
    <property type="entry name" value="HIT-like"/>
</dbReference>
<dbReference type="FunFam" id="3.30.428.10:FF:000005">
    <property type="entry name" value="Histidine triad nucleotide-binding protein 1"/>
    <property type="match status" value="1"/>
</dbReference>
<reference evidence="6" key="3">
    <citation type="submission" date="2021-05" db="UniProtKB">
        <authorList>
            <consortium name="EnsemblPlants"/>
        </authorList>
    </citation>
    <scope>IDENTIFICATION</scope>
    <source>
        <strain evidence="6">cv. B73</strain>
    </source>
</reference>
<dbReference type="PRINTS" id="PR00332">
    <property type="entry name" value="HISTRIAD"/>
</dbReference>